<reference evidence="2" key="1">
    <citation type="submission" date="2006-10" db="EMBL/GenBank/DDBJ databases">
        <authorList>
            <person name="Amadeo P."/>
            <person name="Zhao Q."/>
            <person name="Wortman J."/>
            <person name="Fraser-Liggett C."/>
            <person name="Carlton J."/>
        </authorList>
    </citation>
    <scope>NUCLEOTIDE SEQUENCE</scope>
    <source>
        <strain evidence="2">G3</strain>
    </source>
</reference>
<proteinExistence type="predicted"/>
<evidence type="ECO:0000313" key="3">
    <source>
        <dbReference type="Proteomes" id="UP000001542"/>
    </source>
</evidence>
<sequence length="428" mass="50922">MTITLVILVYLIAKPFILGRVTVLFNETKIQDVAYFRIDQMIPFERREIVEYLPENKEGRQMATKPIYFGDPTCFRPALVRQILVYYHLKDVYLTKNNMYSRYGRLRRVNNTKEPYWEFNYEPEPLEHVCWVYSHLVTFGHWLTDGIATSMIYFPRELMQKSKVIIRRPTQNWLNYLKEYGFDIINYYELKNRTVYKVKNLYTFISPDPYCSLYYSAIQLRKQIHNFHNLTNLTASVGAYTNRKGAREIFNMEDIINLCRATYPNIQWINLTEKTFYTNLSTCIKTLGITKYYITGTGSNVFHCIYMKEDSGVVVIGTWLIDYPFIGLAKALGIWMMYVCNHNIKHSVKKIDSGAVNISFNFPYIQRLVYAVNHGYWPQKMNPGDRILFNLTLTREIVKLDKYRTYYMEQNESVILQELKDRKKEVWI</sequence>
<reference evidence="2" key="2">
    <citation type="journal article" date="2007" name="Science">
        <title>Draft genome sequence of the sexually transmitted pathogen Trichomonas vaginalis.</title>
        <authorList>
            <person name="Carlton J.M."/>
            <person name="Hirt R.P."/>
            <person name="Silva J.C."/>
            <person name="Delcher A.L."/>
            <person name="Schatz M."/>
            <person name="Zhao Q."/>
            <person name="Wortman J.R."/>
            <person name="Bidwell S.L."/>
            <person name="Alsmark U.C.M."/>
            <person name="Besteiro S."/>
            <person name="Sicheritz-Ponten T."/>
            <person name="Noel C.J."/>
            <person name="Dacks J.B."/>
            <person name="Foster P.G."/>
            <person name="Simillion C."/>
            <person name="Van de Peer Y."/>
            <person name="Miranda-Saavedra D."/>
            <person name="Barton G.J."/>
            <person name="Westrop G.D."/>
            <person name="Mueller S."/>
            <person name="Dessi D."/>
            <person name="Fiori P.L."/>
            <person name="Ren Q."/>
            <person name="Paulsen I."/>
            <person name="Zhang H."/>
            <person name="Bastida-Corcuera F.D."/>
            <person name="Simoes-Barbosa A."/>
            <person name="Brown M.T."/>
            <person name="Hayes R.D."/>
            <person name="Mukherjee M."/>
            <person name="Okumura C.Y."/>
            <person name="Schneider R."/>
            <person name="Smith A.J."/>
            <person name="Vanacova S."/>
            <person name="Villalvazo M."/>
            <person name="Haas B.J."/>
            <person name="Pertea M."/>
            <person name="Feldblyum T.V."/>
            <person name="Utterback T.R."/>
            <person name="Shu C.L."/>
            <person name="Osoegawa K."/>
            <person name="de Jong P.J."/>
            <person name="Hrdy I."/>
            <person name="Horvathova L."/>
            <person name="Zubacova Z."/>
            <person name="Dolezal P."/>
            <person name="Malik S.B."/>
            <person name="Logsdon J.M. Jr."/>
            <person name="Henze K."/>
            <person name="Gupta A."/>
            <person name="Wang C.C."/>
            <person name="Dunne R.L."/>
            <person name="Upcroft J.A."/>
            <person name="Upcroft P."/>
            <person name="White O."/>
            <person name="Salzberg S.L."/>
            <person name="Tang P."/>
            <person name="Chiu C.-H."/>
            <person name="Lee Y.-S."/>
            <person name="Embley T.M."/>
            <person name="Coombs G.H."/>
            <person name="Mottram J.C."/>
            <person name="Tachezy J."/>
            <person name="Fraser-Liggett C.M."/>
            <person name="Johnson P.J."/>
        </authorList>
    </citation>
    <scope>NUCLEOTIDE SEQUENCE [LARGE SCALE GENOMIC DNA]</scope>
    <source>
        <strain evidence="2">G3</strain>
    </source>
</reference>
<dbReference type="KEGG" id="tva:4769790"/>
<dbReference type="InParanoid" id="A2E6A9"/>
<name>A2E6A9_TRIV3</name>
<protein>
    <recommendedName>
        <fullName evidence="1">Glycosyltransferase 61 catalytic domain-containing protein</fullName>
    </recommendedName>
</protein>
<keyword evidence="3" id="KW-1185">Reference proteome</keyword>
<accession>A2E6A9</accession>
<dbReference type="Pfam" id="PF04577">
    <property type="entry name" value="Glyco_transf_61"/>
    <property type="match status" value="1"/>
</dbReference>
<dbReference type="VEuPathDB" id="TrichDB:TVAGG3_0394690"/>
<evidence type="ECO:0000259" key="1">
    <source>
        <dbReference type="Pfam" id="PF04577"/>
    </source>
</evidence>
<dbReference type="InterPro" id="IPR049625">
    <property type="entry name" value="Glyco_transf_61_cat"/>
</dbReference>
<dbReference type="GO" id="GO:0016757">
    <property type="term" value="F:glycosyltransferase activity"/>
    <property type="evidence" value="ECO:0000318"/>
    <property type="project" value="GO_Central"/>
</dbReference>
<evidence type="ECO:0000313" key="2">
    <source>
        <dbReference type="EMBL" id="EAY11832.1"/>
    </source>
</evidence>
<feature type="domain" description="Glycosyltransferase 61 catalytic" evidence="1">
    <location>
        <begin position="139"/>
        <end position="314"/>
    </location>
</feature>
<organism evidence="2 3">
    <name type="scientific">Trichomonas vaginalis (strain ATCC PRA-98 / G3)</name>
    <dbReference type="NCBI Taxonomy" id="412133"/>
    <lineage>
        <taxon>Eukaryota</taxon>
        <taxon>Metamonada</taxon>
        <taxon>Parabasalia</taxon>
        <taxon>Trichomonadida</taxon>
        <taxon>Trichomonadidae</taxon>
        <taxon>Trichomonas</taxon>
    </lineage>
</organism>
<dbReference type="VEuPathDB" id="TrichDB:TVAG_459040"/>
<dbReference type="EMBL" id="DS113312">
    <property type="protein sequence ID" value="EAY11832.1"/>
    <property type="molecule type" value="Genomic_DNA"/>
</dbReference>
<gene>
    <name evidence="2" type="ORF">TVAG_459040</name>
</gene>
<dbReference type="AlphaFoldDB" id="A2E6A9"/>
<dbReference type="Proteomes" id="UP000001542">
    <property type="component" value="Unassembled WGS sequence"/>
</dbReference>
<dbReference type="RefSeq" id="XP_001324055.1">
    <property type="nucleotide sequence ID" value="XM_001324020.1"/>
</dbReference>